<dbReference type="PATRIC" id="fig|1230458.4.peg.304"/>
<comment type="caution">
    <text evidence="7">Lacks conserved residue(s) required for the propagation of feature annotation.</text>
</comment>
<name>M0AG80_9EURY</name>
<dbReference type="PRINTS" id="PR00115">
    <property type="entry name" value="F16BPHPHTASE"/>
</dbReference>
<dbReference type="GO" id="GO:0006002">
    <property type="term" value="P:fructose 6-phosphate metabolic process"/>
    <property type="evidence" value="ECO:0007669"/>
    <property type="project" value="TreeGrafter"/>
</dbReference>
<evidence type="ECO:0000256" key="1">
    <source>
        <dbReference type="ARBA" id="ARBA00001273"/>
    </source>
</evidence>
<comment type="catalytic activity">
    <reaction evidence="1 7">
        <text>beta-D-fructose 1,6-bisphosphate + H2O = beta-D-fructose 6-phosphate + phosphate</text>
        <dbReference type="Rhea" id="RHEA:11064"/>
        <dbReference type="ChEBI" id="CHEBI:15377"/>
        <dbReference type="ChEBI" id="CHEBI:32966"/>
        <dbReference type="ChEBI" id="CHEBI:43474"/>
        <dbReference type="ChEBI" id="CHEBI:57634"/>
        <dbReference type="EC" id="3.1.3.11"/>
    </reaction>
</comment>
<dbReference type="Pfam" id="PF00316">
    <property type="entry name" value="FBPase"/>
    <property type="match status" value="1"/>
</dbReference>
<dbReference type="HAMAP" id="MF_01855">
    <property type="entry name" value="FBPase_class1"/>
    <property type="match status" value="1"/>
</dbReference>
<comment type="subcellular location">
    <subcellularLocation>
        <location evidence="7">Cytoplasm</location>
    </subcellularLocation>
</comment>
<dbReference type="EC" id="3.1.3.11" evidence="7"/>
<evidence type="ECO:0000256" key="6">
    <source>
        <dbReference type="ARBA" id="ARBA00024331"/>
    </source>
</evidence>
<organism evidence="11 12">
    <name type="scientific">Natrialba taiwanensis DSM 12281</name>
    <dbReference type="NCBI Taxonomy" id="1230458"/>
    <lineage>
        <taxon>Archaea</taxon>
        <taxon>Methanobacteriati</taxon>
        <taxon>Methanobacteriota</taxon>
        <taxon>Stenosarchaea group</taxon>
        <taxon>Halobacteria</taxon>
        <taxon>Halobacteriales</taxon>
        <taxon>Natrialbaceae</taxon>
        <taxon>Natrialba</taxon>
    </lineage>
</organism>
<feature type="binding site" evidence="7">
    <location>
        <position position="87"/>
    </location>
    <ligand>
        <name>Mg(2+)</name>
        <dbReference type="ChEBI" id="CHEBI:18420"/>
        <label>1</label>
    </ligand>
</feature>
<dbReference type="GO" id="GO:0042132">
    <property type="term" value="F:fructose 1,6-bisphosphate 1-phosphatase activity"/>
    <property type="evidence" value="ECO:0007669"/>
    <property type="project" value="UniProtKB-UniRule"/>
</dbReference>
<keyword evidence="3 7" id="KW-0963">Cytoplasm</keyword>
<feature type="binding site" evidence="7">
    <location>
        <position position="194"/>
    </location>
    <ligand>
        <name>substrate</name>
    </ligand>
</feature>
<dbReference type="Pfam" id="PF18913">
    <property type="entry name" value="FBPase_C"/>
    <property type="match status" value="1"/>
</dbReference>
<feature type="binding site" evidence="7">
    <location>
        <position position="89"/>
    </location>
    <ligand>
        <name>Mg(2+)</name>
        <dbReference type="ChEBI" id="CHEBI:18420"/>
        <label>1</label>
    </ligand>
</feature>
<dbReference type="GO" id="GO:0030388">
    <property type="term" value="P:fructose 1,6-bisphosphate metabolic process"/>
    <property type="evidence" value="ECO:0007669"/>
    <property type="project" value="TreeGrafter"/>
</dbReference>
<dbReference type="GO" id="GO:0006094">
    <property type="term" value="P:gluconeogenesis"/>
    <property type="evidence" value="ECO:0007669"/>
    <property type="project" value="UniProtKB-UniRule"/>
</dbReference>
<evidence type="ECO:0000256" key="3">
    <source>
        <dbReference type="ARBA" id="ARBA00022490"/>
    </source>
</evidence>
<dbReference type="GO" id="GO:0006000">
    <property type="term" value="P:fructose metabolic process"/>
    <property type="evidence" value="ECO:0007669"/>
    <property type="project" value="TreeGrafter"/>
</dbReference>
<dbReference type="OrthoDB" id="146513at2157"/>
<dbReference type="Gene3D" id="3.40.190.80">
    <property type="match status" value="1"/>
</dbReference>
<dbReference type="AlphaFoldDB" id="M0AG80"/>
<keyword evidence="4 7" id="KW-0378">Hydrolase</keyword>
<proteinExistence type="inferred from homology"/>
<comment type="cofactor">
    <cofactor evidence="7">
        <name>Mg(2+)</name>
        <dbReference type="ChEBI" id="CHEBI:18420"/>
    </cofactor>
    <text evidence="7">Binds 2 magnesium ions per subunit.</text>
</comment>
<evidence type="ECO:0000256" key="7">
    <source>
        <dbReference type="HAMAP-Rule" id="MF_01855"/>
    </source>
</evidence>
<feature type="binding site" evidence="7">
    <location>
        <position position="90"/>
    </location>
    <ligand>
        <name>Mg(2+)</name>
        <dbReference type="ChEBI" id="CHEBI:18420"/>
        <label>2</label>
    </ligand>
</feature>
<dbReference type="RefSeq" id="WP_006824223.1">
    <property type="nucleotide sequence ID" value="NZ_AOIL01000009.1"/>
</dbReference>
<gene>
    <name evidence="7" type="primary">fbp</name>
    <name evidence="11" type="ORF">C484_01575</name>
</gene>
<dbReference type="Gene3D" id="3.30.540.10">
    <property type="entry name" value="Fructose-1,6-Bisphosphatase, subunit A, domain 1"/>
    <property type="match status" value="1"/>
</dbReference>
<dbReference type="GO" id="GO:0000287">
    <property type="term" value="F:magnesium ion binding"/>
    <property type="evidence" value="ECO:0007669"/>
    <property type="project" value="UniProtKB-UniRule"/>
</dbReference>
<dbReference type="GO" id="GO:0005986">
    <property type="term" value="P:sucrose biosynthetic process"/>
    <property type="evidence" value="ECO:0007669"/>
    <property type="project" value="TreeGrafter"/>
</dbReference>
<feature type="binding site" evidence="7">
    <location>
        <position position="87"/>
    </location>
    <ligand>
        <name>Mg(2+)</name>
        <dbReference type="ChEBI" id="CHEBI:18420"/>
        <label>2</label>
    </ligand>
</feature>
<keyword evidence="5 7" id="KW-0119">Carbohydrate metabolism</keyword>
<dbReference type="EMBL" id="AOIL01000009">
    <property type="protein sequence ID" value="ELY96363.1"/>
    <property type="molecule type" value="Genomic_DNA"/>
</dbReference>
<evidence type="ECO:0000259" key="10">
    <source>
        <dbReference type="Pfam" id="PF18913"/>
    </source>
</evidence>
<keyword evidence="12" id="KW-1185">Reference proteome</keyword>
<dbReference type="SUPFAM" id="SSF56655">
    <property type="entry name" value="Carbohydrate phosphatase"/>
    <property type="match status" value="1"/>
</dbReference>
<evidence type="ECO:0000256" key="5">
    <source>
        <dbReference type="ARBA" id="ARBA00023277"/>
    </source>
</evidence>
<evidence type="ECO:0000256" key="2">
    <source>
        <dbReference type="ARBA" id="ARBA00010941"/>
    </source>
</evidence>
<feature type="binding site" evidence="7">
    <location>
        <begin position="90"/>
        <end position="93"/>
    </location>
    <ligand>
        <name>substrate</name>
    </ligand>
</feature>
<dbReference type="GO" id="GO:0005737">
    <property type="term" value="C:cytoplasm"/>
    <property type="evidence" value="ECO:0007669"/>
    <property type="project" value="UniProtKB-SubCell"/>
</dbReference>
<dbReference type="PANTHER" id="PTHR11556:SF35">
    <property type="entry name" value="SEDOHEPTULOSE-1,7-BISPHOSPHATASE, CHLOROPLASTIC"/>
    <property type="match status" value="1"/>
</dbReference>
<evidence type="ECO:0000256" key="8">
    <source>
        <dbReference type="RuleBase" id="RU000508"/>
    </source>
</evidence>
<comment type="similarity">
    <text evidence="2 7 8">Belongs to the FBPase class 1 family.</text>
</comment>
<feature type="binding site" evidence="7">
    <location>
        <position position="230"/>
    </location>
    <ligand>
        <name>Mg(2+)</name>
        <dbReference type="ChEBI" id="CHEBI:18420"/>
        <label>2</label>
    </ligand>
</feature>
<feature type="domain" description="Fructose-1-6-bisphosphatase class I N-terminal" evidence="9">
    <location>
        <begin position="5"/>
        <end position="147"/>
    </location>
</feature>
<keyword evidence="7" id="KW-0460">Magnesium</keyword>
<feature type="binding site" evidence="7">
    <location>
        <position position="70"/>
    </location>
    <ligand>
        <name>Mg(2+)</name>
        <dbReference type="ChEBI" id="CHEBI:18420"/>
        <label>1</label>
    </ligand>
</feature>
<keyword evidence="7" id="KW-0479">Metal-binding</keyword>
<sequence length="289" mass="30380">MTLTDVRTLLDELAAITPAVRTELRSAANQGKTATENSSGDDQSVADLAINRLFREQLSPLNAVGAFASEECESVEETGEGYSVAIDPLDGSSNLQSNNTVGTVIGVYDAPLPASGRNLIASVVLLYGPITTMTAAVDGTVTRYTIDCGDIVDSSSVTIPDAKQVCGFAGTTSEWSAPVRSFWRELTDGCKLRYTGAMVGDIAHLLVDGGLLGYPERTSSPGGDLRLQYEVNPIAHHVETAGGRSSTGRGSPLDIQPDGLHQHVPAYFGTPAAIDALEAHIESANQTEK</sequence>
<evidence type="ECO:0000313" key="11">
    <source>
        <dbReference type="EMBL" id="ELY96363.1"/>
    </source>
</evidence>
<dbReference type="Proteomes" id="UP000011648">
    <property type="component" value="Unassembled WGS sequence"/>
</dbReference>
<comment type="pathway">
    <text evidence="6">Carbohydrate biosynthesis.</text>
</comment>
<reference evidence="11 12" key="1">
    <citation type="journal article" date="2014" name="PLoS Genet.">
        <title>Phylogenetically driven sequencing of extremely halophilic archaea reveals strategies for static and dynamic osmo-response.</title>
        <authorList>
            <person name="Becker E.A."/>
            <person name="Seitzer P.M."/>
            <person name="Tritt A."/>
            <person name="Larsen D."/>
            <person name="Krusor M."/>
            <person name="Yao A.I."/>
            <person name="Wu D."/>
            <person name="Madern D."/>
            <person name="Eisen J.A."/>
            <person name="Darling A.E."/>
            <person name="Facciotti M.T."/>
        </authorList>
    </citation>
    <scope>NUCLEOTIDE SEQUENCE [LARGE SCALE GENOMIC DNA]</scope>
    <source>
        <strain evidence="11 12">DSM 12281</strain>
    </source>
</reference>
<comment type="caution">
    <text evidence="11">The sequence shown here is derived from an EMBL/GenBank/DDBJ whole genome shotgun (WGS) entry which is preliminary data.</text>
</comment>
<comment type="subunit">
    <text evidence="7">Homotetramer.</text>
</comment>
<evidence type="ECO:0000256" key="4">
    <source>
        <dbReference type="ARBA" id="ARBA00022801"/>
    </source>
</evidence>
<dbReference type="InterPro" id="IPR044015">
    <property type="entry name" value="FBPase_C_dom"/>
</dbReference>
<dbReference type="InterPro" id="IPR028343">
    <property type="entry name" value="FBPtase"/>
</dbReference>
<dbReference type="InterPro" id="IPR033391">
    <property type="entry name" value="FBPase_N"/>
</dbReference>
<dbReference type="PIRSF" id="PIRSF000904">
    <property type="entry name" value="FBPtase_SBPase"/>
    <property type="match status" value="1"/>
</dbReference>
<protein>
    <recommendedName>
        <fullName evidence="7">Fructose-1,6-bisphosphatase class 1</fullName>
        <shortName evidence="7">FBPase class 1</shortName>
        <ecNumber evidence="7">3.1.3.11</ecNumber>
    </recommendedName>
    <alternativeName>
        <fullName evidence="7">D-fructose-1,6-bisphosphate 1-phosphohydrolase class 1</fullName>
    </alternativeName>
</protein>
<dbReference type="InterPro" id="IPR000146">
    <property type="entry name" value="FBPase_class-1"/>
</dbReference>
<evidence type="ECO:0000313" key="12">
    <source>
        <dbReference type="Proteomes" id="UP000011648"/>
    </source>
</evidence>
<evidence type="ECO:0000259" key="9">
    <source>
        <dbReference type="Pfam" id="PF00316"/>
    </source>
</evidence>
<dbReference type="STRING" id="1230458.C484_01575"/>
<dbReference type="PANTHER" id="PTHR11556">
    <property type="entry name" value="FRUCTOSE-1,6-BISPHOSPHATASE-RELATED"/>
    <property type="match status" value="1"/>
</dbReference>
<feature type="domain" description="Fructose-1-6-bisphosphatase class 1 C-terminal" evidence="10">
    <location>
        <begin position="160"/>
        <end position="279"/>
    </location>
</feature>
<accession>M0AG80</accession>